<accession>A0ACC1LFC5</accession>
<dbReference type="Proteomes" id="UP001140087">
    <property type="component" value="Unassembled WGS sequence"/>
</dbReference>
<protein>
    <submittedName>
        <fullName evidence="1">Uncharacterized protein</fullName>
    </submittedName>
</protein>
<keyword evidence="2" id="KW-1185">Reference proteome</keyword>
<evidence type="ECO:0000313" key="2">
    <source>
        <dbReference type="Proteomes" id="UP001140087"/>
    </source>
</evidence>
<sequence length="536" mass="58642">MGHYPNLEIVLDRPELLVRGSLDEASAVVLSGRVVVHLREAIRVRSLRLTFAGRVDTFLNQELVPVTVARDEHREFLSHAWQFLAPQKPPVLWSPADTTVFPFELVVRGDNPETVSTALGKVRYQLQATLERTAFHANLTAAVDVPLKRGPQVGAPWALALMESIESMGTWDDQLNYRVSVPSRSLKDGEPFYARFLVEPRAKGLKLVSVGVLIKEYTRYYSGSGAPLHRFARVVARNENYITPTGSCTMQPRQAEACLDLADSTSVQIPLVVPDAYLGVQYDVLSDLIEVRHRLKFLIKVRDRNRLVHSIFVAVPVSIMPVKARDDETLLPRYEAAVLGPGTVIMRSSTLPPPYDAPPMSPVEPGRDVRGFPEPQRRAQSQFYLASPDQSPSLRAAAPLEDGAPGASVTPERPMHAMLLPPPMADADVLTNGEIDVAGSDMRPPELHGRPAGGRITGKVRSVFHSRTPSSSSVRTAGHQQQQQLQCYEVGAAAAAAAPVLRSATPPLSPVIREPPPAHARPPRPASMAPSFPALR</sequence>
<proteinExistence type="predicted"/>
<organism evidence="1 2">
    <name type="scientific">Coemansia helicoidea</name>
    <dbReference type="NCBI Taxonomy" id="1286919"/>
    <lineage>
        <taxon>Eukaryota</taxon>
        <taxon>Fungi</taxon>
        <taxon>Fungi incertae sedis</taxon>
        <taxon>Zoopagomycota</taxon>
        <taxon>Kickxellomycotina</taxon>
        <taxon>Kickxellomycetes</taxon>
        <taxon>Kickxellales</taxon>
        <taxon>Kickxellaceae</taxon>
        <taxon>Coemansia</taxon>
    </lineage>
</organism>
<name>A0ACC1LFC5_9FUNG</name>
<reference evidence="1" key="1">
    <citation type="submission" date="2022-07" db="EMBL/GenBank/DDBJ databases">
        <title>Phylogenomic reconstructions and comparative analyses of Kickxellomycotina fungi.</title>
        <authorList>
            <person name="Reynolds N.K."/>
            <person name="Stajich J.E."/>
            <person name="Barry K."/>
            <person name="Grigoriev I.V."/>
            <person name="Crous P."/>
            <person name="Smith M.E."/>
        </authorList>
    </citation>
    <scope>NUCLEOTIDE SEQUENCE</scope>
    <source>
        <strain evidence="1">BCRC 34780</strain>
    </source>
</reference>
<comment type="caution">
    <text evidence="1">The sequence shown here is derived from an EMBL/GenBank/DDBJ whole genome shotgun (WGS) entry which is preliminary data.</text>
</comment>
<evidence type="ECO:0000313" key="1">
    <source>
        <dbReference type="EMBL" id="KAJ2807341.1"/>
    </source>
</evidence>
<gene>
    <name evidence="1" type="ORF">H4R21_000517</name>
</gene>
<dbReference type="EMBL" id="JANBUN010000065">
    <property type="protein sequence ID" value="KAJ2807341.1"/>
    <property type="molecule type" value="Genomic_DNA"/>
</dbReference>